<accession>A0A346XV45</accession>
<gene>
    <name evidence="1" type="ORF">DVS28_a1393</name>
</gene>
<name>A0A346XV45_9ACTN</name>
<protein>
    <submittedName>
        <fullName evidence="1">Uncharacterized protein</fullName>
    </submittedName>
</protein>
<evidence type="ECO:0000313" key="1">
    <source>
        <dbReference type="EMBL" id="AXV06092.1"/>
    </source>
</evidence>
<evidence type="ECO:0000313" key="2">
    <source>
        <dbReference type="Proteomes" id="UP000264006"/>
    </source>
</evidence>
<dbReference type="Proteomes" id="UP000264006">
    <property type="component" value="Chromosome"/>
</dbReference>
<dbReference type="RefSeq" id="WP_164710036.1">
    <property type="nucleotide sequence ID" value="NZ_CP031165.1"/>
</dbReference>
<keyword evidence="2" id="KW-1185">Reference proteome</keyword>
<dbReference type="AlphaFoldDB" id="A0A346XV45"/>
<organism evidence="1 2">
    <name type="scientific">Euzebya pacifica</name>
    <dbReference type="NCBI Taxonomy" id="1608957"/>
    <lineage>
        <taxon>Bacteria</taxon>
        <taxon>Bacillati</taxon>
        <taxon>Actinomycetota</taxon>
        <taxon>Nitriliruptoria</taxon>
        <taxon>Euzebyales</taxon>
    </lineage>
</organism>
<dbReference type="EMBL" id="CP031165">
    <property type="protein sequence ID" value="AXV06092.1"/>
    <property type="molecule type" value="Genomic_DNA"/>
</dbReference>
<sequence>MIGQHDTFEPGLVRPAPDVVASALEMDVHDDEVGDLLIALVGFDATITTLAASPHPRAGAVMPSVLSWLLLD</sequence>
<dbReference type="KEGG" id="euz:DVS28_a1393"/>
<proteinExistence type="predicted"/>
<reference evidence="1 2" key="1">
    <citation type="submission" date="2018-09" db="EMBL/GenBank/DDBJ databases">
        <title>Complete genome sequence of Euzebya sp. DY32-46 isolated from seawater of Pacific Ocean.</title>
        <authorList>
            <person name="Xu L."/>
            <person name="Wu Y.-H."/>
            <person name="Xu X.-W."/>
        </authorList>
    </citation>
    <scope>NUCLEOTIDE SEQUENCE [LARGE SCALE GENOMIC DNA]</scope>
    <source>
        <strain evidence="1 2">DY32-46</strain>
    </source>
</reference>